<comment type="caution">
    <text evidence="2">The sequence shown here is derived from an EMBL/GenBank/DDBJ whole genome shotgun (WGS) entry which is preliminary data.</text>
</comment>
<organism evidence="2 3">
    <name type="scientific">Vogesella indigofera</name>
    <name type="common">Pseudomonas indigofera</name>
    <dbReference type="NCBI Taxonomy" id="45465"/>
    <lineage>
        <taxon>Bacteria</taxon>
        <taxon>Pseudomonadati</taxon>
        <taxon>Pseudomonadota</taxon>
        <taxon>Betaproteobacteria</taxon>
        <taxon>Neisseriales</taxon>
        <taxon>Chromobacteriaceae</taxon>
        <taxon>Vogesella</taxon>
    </lineage>
</organism>
<dbReference type="SMART" id="SM00052">
    <property type="entry name" value="EAL"/>
    <property type="match status" value="1"/>
</dbReference>
<proteinExistence type="predicted"/>
<dbReference type="Pfam" id="PF00563">
    <property type="entry name" value="EAL"/>
    <property type="match status" value="1"/>
</dbReference>
<dbReference type="Gene3D" id="3.30.450.20">
    <property type="entry name" value="PAS domain"/>
    <property type="match status" value="1"/>
</dbReference>
<evidence type="ECO:0000313" key="2">
    <source>
        <dbReference type="EMBL" id="MDC7691713.1"/>
    </source>
</evidence>
<dbReference type="InterPro" id="IPR035919">
    <property type="entry name" value="EAL_sf"/>
</dbReference>
<dbReference type="CDD" id="cd01948">
    <property type="entry name" value="EAL"/>
    <property type="match status" value="1"/>
</dbReference>
<keyword evidence="3" id="KW-1185">Reference proteome</keyword>
<dbReference type="InterPro" id="IPR001633">
    <property type="entry name" value="EAL_dom"/>
</dbReference>
<dbReference type="PANTHER" id="PTHR33121">
    <property type="entry name" value="CYCLIC DI-GMP PHOSPHODIESTERASE PDEF"/>
    <property type="match status" value="1"/>
</dbReference>
<sequence length="401" mass="44974">MNNIPMRDSLVLNSHFQPIYSLAHRRTVGMEALLRASENEVSLSPLEVYQRYIRRDERVAMDLAVCAAHCQRFAAAGHAQRWLFLNVDAMTLSDPDYANQLGIIIAESGIAPQSVVLEVLEQAIELDARLLEGVALLREQGCLLAIDDFGVGHSNIDRVCSLEPDFVKFDRHLLRSAVTQQRTRTLLSRLVRLMHEIGALVVVEGVESDSDVVVALDSGCDLVQGYYVARPAAVPDSDQLITPRLDAKWDELMNRELLRRKLNRRQMELSRQAFVQTAIALMQGSEFEVAAKPMLQLPDVIRCFLLDQEGRQQGRNLNSGRNNIGDSLRFSPLEDTTGAVWSRRAYFQHAIDQPGVLYMSEPYLSMTDTRICVTLSMAIEIDEVQHVLCSDVLMPGVGRSL</sequence>
<accession>A0ABT5I6A9</accession>
<dbReference type="SUPFAM" id="SSF141868">
    <property type="entry name" value="EAL domain-like"/>
    <property type="match status" value="1"/>
</dbReference>
<reference evidence="2 3" key="1">
    <citation type="submission" date="2023-01" db="EMBL/GenBank/DDBJ databases">
        <title>Novel species of the genus Vogesella isolated from rivers.</title>
        <authorList>
            <person name="Lu H."/>
        </authorList>
    </citation>
    <scope>NUCLEOTIDE SEQUENCE [LARGE SCALE GENOMIC DNA]</scope>
    <source>
        <strain evidence="2 3">SH7W</strain>
    </source>
</reference>
<evidence type="ECO:0000259" key="1">
    <source>
        <dbReference type="PROSITE" id="PS50883"/>
    </source>
</evidence>
<feature type="domain" description="EAL" evidence="1">
    <location>
        <begin position="1"/>
        <end position="245"/>
    </location>
</feature>
<evidence type="ECO:0000313" key="3">
    <source>
        <dbReference type="Proteomes" id="UP001221566"/>
    </source>
</evidence>
<dbReference type="Proteomes" id="UP001221566">
    <property type="component" value="Unassembled WGS sequence"/>
</dbReference>
<protein>
    <submittedName>
        <fullName evidence="2">EAL domain-containing protein</fullName>
    </submittedName>
</protein>
<dbReference type="InterPro" id="IPR050706">
    <property type="entry name" value="Cyclic-di-GMP_PDE-like"/>
</dbReference>
<dbReference type="Gene3D" id="3.20.20.450">
    <property type="entry name" value="EAL domain"/>
    <property type="match status" value="1"/>
</dbReference>
<dbReference type="PANTHER" id="PTHR33121:SF76">
    <property type="entry name" value="SIGNALING PROTEIN"/>
    <property type="match status" value="1"/>
</dbReference>
<dbReference type="InterPro" id="IPR029151">
    <property type="entry name" value="Sensor-like_sf"/>
</dbReference>
<dbReference type="SUPFAM" id="SSF103190">
    <property type="entry name" value="Sensory domain-like"/>
    <property type="match status" value="1"/>
</dbReference>
<dbReference type="PROSITE" id="PS50883">
    <property type="entry name" value="EAL"/>
    <property type="match status" value="1"/>
</dbReference>
<name>A0ABT5I6A9_VOGIN</name>
<gene>
    <name evidence="2" type="ORF">PQU93_13110</name>
</gene>
<dbReference type="EMBL" id="JAQQKY010000008">
    <property type="protein sequence ID" value="MDC7691713.1"/>
    <property type="molecule type" value="Genomic_DNA"/>
</dbReference>
<dbReference type="RefSeq" id="WP_272803618.1">
    <property type="nucleotide sequence ID" value="NZ_JAQQKY010000008.1"/>
</dbReference>